<evidence type="ECO:0000313" key="2">
    <source>
        <dbReference type="EMBL" id="MPM93860.1"/>
    </source>
</evidence>
<keyword evidence="1" id="KW-1133">Transmembrane helix</keyword>
<feature type="transmembrane region" description="Helical" evidence="1">
    <location>
        <begin position="44"/>
        <end position="64"/>
    </location>
</feature>
<gene>
    <name evidence="2" type="ORF">SDC9_141002</name>
</gene>
<sequence length="83" mass="9812">MANRFRSLQLSAVYTIPARLCEFCHSNCTSYPYILSFLIFYRQYAAIKIKLIYLFILTIFYNISKRLLLIQINKLCGYSLKVV</sequence>
<name>A0A645DWG8_9ZZZZ</name>
<protein>
    <submittedName>
        <fullName evidence="2">Uncharacterized protein</fullName>
    </submittedName>
</protein>
<dbReference type="AlphaFoldDB" id="A0A645DWG8"/>
<evidence type="ECO:0000256" key="1">
    <source>
        <dbReference type="SAM" id="Phobius"/>
    </source>
</evidence>
<comment type="caution">
    <text evidence="2">The sequence shown here is derived from an EMBL/GenBank/DDBJ whole genome shotgun (WGS) entry which is preliminary data.</text>
</comment>
<organism evidence="2">
    <name type="scientific">bioreactor metagenome</name>
    <dbReference type="NCBI Taxonomy" id="1076179"/>
    <lineage>
        <taxon>unclassified sequences</taxon>
        <taxon>metagenomes</taxon>
        <taxon>ecological metagenomes</taxon>
    </lineage>
</organism>
<keyword evidence="1" id="KW-0812">Transmembrane</keyword>
<proteinExistence type="predicted"/>
<dbReference type="EMBL" id="VSSQ01040575">
    <property type="protein sequence ID" value="MPM93860.1"/>
    <property type="molecule type" value="Genomic_DNA"/>
</dbReference>
<keyword evidence="1" id="KW-0472">Membrane</keyword>
<reference evidence="2" key="1">
    <citation type="submission" date="2019-08" db="EMBL/GenBank/DDBJ databases">
        <authorList>
            <person name="Kucharzyk K."/>
            <person name="Murdoch R.W."/>
            <person name="Higgins S."/>
            <person name="Loffler F."/>
        </authorList>
    </citation>
    <scope>NUCLEOTIDE SEQUENCE</scope>
</reference>
<accession>A0A645DWG8</accession>